<evidence type="ECO:0000313" key="1">
    <source>
        <dbReference type="EMBL" id="KAH7012438.1"/>
    </source>
</evidence>
<accession>A0A9P8XR52</accession>
<dbReference type="RefSeq" id="XP_046004703.1">
    <property type="nucleotide sequence ID" value="XM_046155859.1"/>
</dbReference>
<comment type="caution">
    <text evidence="1">The sequence shown here is derived from an EMBL/GenBank/DDBJ whole genome shotgun (WGS) entry which is preliminary data.</text>
</comment>
<evidence type="ECO:0000313" key="2">
    <source>
        <dbReference type="Proteomes" id="UP000756346"/>
    </source>
</evidence>
<proteinExistence type="predicted"/>
<dbReference type="PANTHER" id="PTHR37844">
    <property type="entry name" value="SER/THR PROTEIN PHOSPHATASE SUPERFAMILY (AFU_ORTHOLOGUE AFUA_1G14840)"/>
    <property type="match status" value="1"/>
</dbReference>
<feature type="non-terminal residue" evidence="1">
    <location>
        <position position="1"/>
    </location>
</feature>
<keyword evidence="2" id="KW-1185">Reference proteome</keyword>
<dbReference type="Gene3D" id="3.60.21.10">
    <property type="match status" value="1"/>
</dbReference>
<organism evidence="1 2">
    <name type="scientific">Microdochium trichocladiopsis</name>
    <dbReference type="NCBI Taxonomy" id="1682393"/>
    <lineage>
        <taxon>Eukaryota</taxon>
        <taxon>Fungi</taxon>
        <taxon>Dikarya</taxon>
        <taxon>Ascomycota</taxon>
        <taxon>Pezizomycotina</taxon>
        <taxon>Sordariomycetes</taxon>
        <taxon>Xylariomycetidae</taxon>
        <taxon>Xylariales</taxon>
        <taxon>Microdochiaceae</taxon>
        <taxon>Microdochium</taxon>
    </lineage>
</organism>
<dbReference type="EMBL" id="JAGTJQ010000014">
    <property type="protein sequence ID" value="KAH7012438.1"/>
    <property type="molecule type" value="Genomic_DNA"/>
</dbReference>
<sequence length="191" mass="21177">MSGLKTSDRGPADSAFTMGPAGISSLDSLRNDGQCQVVVAKISDFKKIQQWTPERYNQVHTEEAAWLRERVATLHSVDNSSRRRLLVATHHAPCVEGTSRPEHTANPWTAAFATDLLQQPGVWDGVKAWVFGHTHYSTAFLRKGIRVVANQRGYVLPGSVAARGEEAVARKRNKTKKQDSYEFDATRCISV</sequence>
<name>A0A9P8XR52_9PEZI</name>
<protein>
    <recommendedName>
        <fullName evidence="3">Calcineurin-like phosphoesterase domain-containing protein</fullName>
    </recommendedName>
</protein>
<dbReference type="GeneID" id="70185405"/>
<dbReference type="InterPro" id="IPR029052">
    <property type="entry name" value="Metallo-depent_PP-like"/>
</dbReference>
<gene>
    <name evidence="1" type="ORF">B0I36DRAFT_339178</name>
</gene>
<dbReference type="OrthoDB" id="550558at2759"/>
<dbReference type="PANTHER" id="PTHR37844:SF2">
    <property type="entry name" value="SER_THR PROTEIN PHOSPHATASE SUPERFAMILY (AFU_ORTHOLOGUE AFUA_1G14840)"/>
    <property type="match status" value="1"/>
</dbReference>
<reference evidence="1" key="1">
    <citation type="journal article" date="2021" name="Nat. Commun.">
        <title>Genetic determinants of endophytism in the Arabidopsis root mycobiome.</title>
        <authorList>
            <person name="Mesny F."/>
            <person name="Miyauchi S."/>
            <person name="Thiergart T."/>
            <person name="Pickel B."/>
            <person name="Atanasova L."/>
            <person name="Karlsson M."/>
            <person name="Huettel B."/>
            <person name="Barry K.W."/>
            <person name="Haridas S."/>
            <person name="Chen C."/>
            <person name="Bauer D."/>
            <person name="Andreopoulos W."/>
            <person name="Pangilinan J."/>
            <person name="LaButti K."/>
            <person name="Riley R."/>
            <person name="Lipzen A."/>
            <person name="Clum A."/>
            <person name="Drula E."/>
            <person name="Henrissat B."/>
            <person name="Kohler A."/>
            <person name="Grigoriev I.V."/>
            <person name="Martin F.M."/>
            <person name="Hacquard S."/>
        </authorList>
    </citation>
    <scope>NUCLEOTIDE SEQUENCE</scope>
    <source>
        <strain evidence="1">MPI-CAGE-CH-0230</strain>
    </source>
</reference>
<dbReference type="Proteomes" id="UP000756346">
    <property type="component" value="Unassembled WGS sequence"/>
</dbReference>
<evidence type="ECO:0008006" key="3">
    <source>
        <dbReference type="Google" id="ProtNLM"/>
    </source>
</evidence>
<dbReference type="AlphaFoldDB" id="A0A9P8XR52"/>
<dbReference type="SUPFAM" id="SSF56300">
    <property type="entry name" value="Metallo-dependent phosphatases"/>
    <property type="match status" value="1"/>
</dbReference>